<comment type="similarity">
    <text evidence="1 5">Belongs to the peptidase S8 family.</text>
</comment>
<evidence type="ECO:0000256" key="1">
    <source>
        <dbReference type="ARBA" id="ARBA00011073"/>
    </source>
</evidence>
<keyword evidence="4 5" id="KW-0720">Serine protease</keyword>
<evidence type="ECO:0000256" key="3">
    <source>
        <dbReference type="ARBA" id="ARBA00022801"/>
    </source>
</evidence>
<dbReference type="EMBL" id="QNBE01000128">
    <property type="protein sequence ID" value="RKX68805.1"/>
    <property type="molecule type" value="Genomic_DNA"/>
</dbReference>
<dbReference type="GO" id="GO:0004252">
    <property type="term" value="F:serine-type endopeptidase activity"/>
    <property type="evidence" value="ECO:0007669"/>
    <property type="project" value="UniProtKB-UniRule"/>
</dbReference>
<dbReference type="PRINTS" id="PR00723">
    <property type="entry name" value="SUBTILISIN"/>
</dbReference>
<organism evidence="7 8">
    <name type="scientific">candidate division WOR-3 bacterium</name>
    <dbReference type="NCBI Taxonomy" id="2052148"/>
    <lineage>
        <taxon>Bacteria</taxon>
        <taxon>Bacteria division WOR-3</taxon>
    </lineage>
</organism>
<accession>A0A660SDB0</accession>
<dbReference type="AlphaFoldDB" id="A0A660SDB0"/>
<keyword evidence="3 5" id="KW-0378">Hydrolase</keyword>
<feature type="active site" description="Charge relay system" evidence="5">
    <location>
        <position position="188"/>
    </location>
</feature>
<feature type="domain" description="Peptidase S8/S53" evidence="6">
    <location>
        <begin position="182"/>
        <end position="424"/>
    </location>
</feature>
<dbReference type="GO" id="GO:0006508">
    <property type="term" value="P:proteolysis"/>
    <property type="evidence" value="ECO:0007669"/>
    <property type="project" value="UniProtKB-KW"/>
</dbReference>
<proteinExistence type="inferred from homology"/>
<dbReference type="InterPro" id="IPR015500">
    <property type="entry name" value="Peptidase_S8_subtilisin-rel"/>
</dbReference>
<protein>
    <recommendedName>
        <fullName evidence="6">Peptidase S8/S53 domain-containing protein</fullName>
    </recommendedName>
</protein>
<evidence type="ECO:0000256" key="5">
    <source>
        <dbReference type="PROSITE-ProRule" id="PRU01240"/>
    </source>
</evidence>
<evidence type="ECO:0000256" key="4">
    <source>
        <dbReference type="ARBA" id="ARBA00022825"/>
    </source>
</evidence>
<dbReference type="Gene3D" id="3.40.50.200">
    <property type="entry name" value="Peptidase S8/S53 domain"/>
    <property type="match status" value="1"/>
</dbReference>
<dbReference type="PROSITE" id="PS51892">
    <property type="entry name" value="SUBTILASE"/>
    <property type="match status" value="1"/>
</dbReference>
<dbReference type="PROSITE" id="PS00138">
    <property type="entry name" value="SUBTILASE_SER"/>
    <property type="match status" value="1"/>
</dbReference>
<dbReference type="PROSITE" id="PS00137">
    <property type="entry name" value="SUBTILASE_HIS"/>
    <property type="match status" value="1"/>
</dbReference>
<gene>
    <name evidence="7" type="ORF">DRP53_09945</name>
</gene>
<dbReference type="InterPro" id="IPR023828">
    <property type="entry name" value="Peptidase_S8_Ser-AS"/>
</dbReference>
<dbReference type="InterPro" id="IPR000209">
    <property type="entry name" value="Peptidase_S8/S53_dom"/>
</dbReference>
<keyword evidence="2 5" id="KW-0645">Protease</keyword>
<evidence type="ECO:0000313" key="7">
    <source>
        <dbReference type="EMBL" id="RKX68805.1"/>
    </source>
</evidence>
<dbReference type="SUPFAM" id="SSF52743">
    <property type="entry name" value="Subtilisin-like"/>
    <property type="match status" value="1"/>
</dbReference>
<evidence type="ECO:0000256" key="2">
    <source>
        <dbReference type="ARBA" id="ARBA00022670"/>
    </source>
</evidence>
<name>A0A660SDB0_UNCW3</name>
<dbReference type="Proteomes" id="UP000268469">
    <property type="component" value="Unassembled WGS sequence"/>
</dbReference>
<sequence>MFTKTSKALATLFLVILLSELLGVEPEKEVLILTKTDVIKLPKGKVQATLNEIQAPREVMRAFETLQVQEIRKAMPDFNPADTFAITPEGNIARLPDFSNLFALRLPSDMNRDSAVTLLEALPQIIYAEKNQRAELFFEPNDPHYKSGLQWNLKNEGQYGGKPDADIDAPEAWDWSRGSWSTKLGIVDNGVDRNHEDLKGKVFGDVGYSAHGTHVAGIAAAWTNNKDPQTGEYIGIAGIDWNAQINNQKIEDWEIPELAQAVIDAANSGCKVINCSWGHPDFSYTLYNAFTYAYQKNVLPVAALPYPDRDWENPNGFGLWMFTVNASRNTDEIAGYTLGKRYTDIAAPGGEKIQYEQQRIYSTLPGNSYGYMSGTSMAAPHATGVAGLLLAANSNLKNYDLEWIMKLFAEDKGAPGWDKYFGYGRLNAEKSFRKVMWPYEIFRGG</sequence>
<feature type="active site" description="Charge relay system" evidence="5">
    <location>
        <position position="211"/>
    </location>
</feature>
<feature type="active site" description="Charge relay system" evidence="5">
    <location>
        <position position="376"/>
    </location>
</feature>
<dbReference type="InterPro" id="IPR022398">
    <property type="entry name" value="Peptidase_S8_His-AS"/>
</dbReference>
<evidence type="ECO:0000313" key="8">
    <source>
        <dbReference type="Proteomes" id="UP000268469"/>
    </source>
</evidence>
<dbReference type="InterPro" id="IPR036852">
    <property type="entry name" value="Peptidase_S8/S53_dom_sf"/>
</dbReference>
<dbReference type="InterPro" id="IPR050131">
    <property type="entry name" value="Peptidase_S8_subtilisin-like"/>
</dbReference>
<dbReference type="Pfam" id="PF00082">
    <property type="entry name" value="Peptidase_S8"/>
    <property type="match status" value="1"/>
</dbReference>
<dbReference type="PANTHER" id="PTHR43806">
    <property type="entry name" value="PEPTIDASE S8"/>
    <property type="match status" value="1"/>
</dbReference>
<reference evidence="7 8" key="1">
    <citation type="submission" date="2018-06" db="EMBL/GenBank/DDBJ databases">
        <title>Extensive metabolic versatility and redundancy in microbially diverse, dynamic hydrothermal sediments.</title>
        <authorList>
            <person name="Dombrowski N."/>
            <person name="Teske A."/>
            <person name="Baker B.J."/>
        </authorList>
    </citation>
    <scope>NUCLEOTIDE SEQUENCE [LARGE SCALE GENOMIC DNA]</scope>
    <source>
        <strain evidence="7">B36_G15</strain>
    </source>
</reference>
<dbReference type="PANTHER" id="PTHR43806:SF11">
    <property type="entry name" value="CEREVISIN-RELATED"/>
    <property type="match status" value="1"/>
</dbReference>
<evidence type="ECO:0000259" key="6">
    <source>
        <dbReference type="Pfam" id="PF00082"/>
    </source>
</evidence>
<comment type="caution">
    <text evidence="7">The sequence shown here is derived from an EMBL/GenBank/DDBJ whole genome shotgun (WGS) entry which is preliminary data.</text>
</comment>